<dbReference type="Pfam" id="PF00149">
    <property type="entry name" value="Metallophos"/>
    <property type="match status" value="1"/>
</dbReference>
<dbReference type="InterPro" id="IPR004843">
    <property type="entry name" value="Calcineurin-like_PHP"/>
</dbReference>
<dbReference type="GO" id="GO:0016791">
    <property type="term" value="F:phosphatase activity"/>
    <property type="evidence" value="ECO:0007669"/>
    <property type="project" value="TreeGrafter"/>
</dbReference>
<dbReference type="InterPro" id="IPR050126">
    <property type="entry name" value="Ap4A_hydrolase"/>
</dbReference>
<dbReference type="PANTHER" id="PTHR42850:SF4">
    <property type="entry name" value="ZINC-DEPENDENT ENDOPOLYPHOSPHATASE"/>
    <property type="match status" value="1"/>
</dbReference>
<dbReference type="EMBL" id="CACVAQ010000217">
    <property type="protein sequence ID" value="CAA6814410.1"/>
    <property type="molecule type" value="Genomic_DNA"/>
</dbReference>
<dbReference type="SUPFAM" id="SSF56300">
    <property type="entry name" value="Metallo-dependent phosphatases"/>
    <property type="match status" value="1"/>
</dbReference>
<reference evidence="2" key="1">
    <citation type="submission" date="2020-01" db="EMBL/GenBank/DDBJ databases">
        <authorList>
            <person name="Meier V. D."/>
            <person name="Meier V D."/>
        </authorList>
    </citation>
    <scope>NUCLEOTIDE SEQUENCE</scope>
    <source>
        <strain evidence="2">HLG_WM_MAG_10</strain>
    </source>
</reference>
<dbReference type="PANTHER" id="PTHR42850">
    <property type="entry name" value="METALLOPHOSPHOESTERASE"/>
    <property type="match status" value="1"/>
</dbReference>
<organism evidence="2">
    <name type="scientific">uncultured Aureispira sp</name>
    <dbReference type="NCBI Taxonomy" id="1331704"/>
    <lineage>
        <taxon>Bacteria</taxon>
        <taxon>Pseudomonadati</taxon>
        <taxon>Bacteroidota</taxon>
        <taxon>Saprospiria</taxon>
        <taxon>Saprospirales</taxon>
        <taxon>Saprospiraceae</taxon>
        <taxon>Aureispira</taxon>
        <taxon>environmental samples</taxon>
    </lineage>
</organism>
<proteinExistence type="predicted"/>
<dbReference type="Gene3D" id="3.60.21.10">
    <property type="match status" value="1"/>
</dbReference>
<protein>
    <submittedName>
        <fullName evidence="2">Serine/threonine protein phosphatase 1</fullName>
    </submittedName>
</protein>
<feature type="domain" description="Calcineurin-like phosphoesterase" evidence="1">
    <location>
        <begin position="14"/>
        <end position="153"/>
    </location>
</feature>
<name>A0A6S6SV00_9BACT</name>
<evidence type="ECO:0000313" key="2">
    <source>
        <dbReference type="EMBL" id="CAA6814410.1"/>
    </source>
</evidence>
<evidence type="ECO:0000259" key="1">
    <source>
        <dbReference type="Pfam" id="PF00149"/>
    </source>
</evidence>
<sequence>MGIHLPTLPKGRQLVIGAVHGCFDTLYALIEEQIQLQQGDQLIFLGDLINRGTDSKKVLDYLMQLGLEYEVHCIKGNHEHNFLTAYDCGMDFFDEFLHEYNSDDLMAGDLPMYLNFCAQMPYYIETATHLFSHMGFSASQPRPMTDTRAYFHNQALSISEASIQNKIQIQGHVAMALSKISQAVEARPSVLNIDAGCYYNTVDGLGYLCALDTKDNLLYVQKNIEKAPNLAYHQSDLPSNL</sequence>
<dbReference type="GO" id="GO:0005737">
    <property type="term" value="C:cytoplasm"/>
    <property type="evidence" value="ECO:0007669"/>
    <property type="project" value="TreeGrafter"/>
</dbReference>
<gene>
    <name evidence="2" type="ORF">HELGO_WM41174</name>
</gene>
<dbReference type="AlphaFoldDB" id="A0A6S6SV00"/>
<dbReference type="InterPro" id="IPR029052">
    <property type="entry name" value="Metallo-depent_PP-like"/>
</dbReference>
<accession>A0A6S6SV00</accession>